<dbReference type="CDD" id="cd14752">
    <property type="entry name" value="GH31_N"/>
    <property type="match status" value="1"/>
</dbReference>
<dbReference type="PANTHER" id="PTHR46959:SF2">
    <property type="entry name" value="SULFOQUINOVOSIDASE"/>
    <property type="match status" value="1"/>
</dbReference>
<gene>
    <name evidence="6" type="ORF">CGZ91_02205</name>
</gene>
<reference evidence="6 7" key="1">
    <citation type="submission" date="2017-07" db="EMBL/GenBank/DDBJ databases">
        <title>Draft whole genome sequences of clinical Proprionibacteriaceae strains.</title>
        <authorList>
            <person name="Bernier A.-M."/>
            <person name="Bernard K."/>
            <person name="Domingo M.-C."/>
        </authorList>
    </citation>
    <scope>NUCLEOTIDE SEQUENCE [LARGE SCALE GENOMIC DNA]</scope>
    <source>
        <strain evidence="6 7">NML 150081</strain>
    </source>
</reference>
<dbReference type="AlphaFoldDB" id="A0A255ELC3"/>
<evidence type="ECO:0000256" key="2">
    <source>
        <dbReference type="RuleBase" id="RU361185"/>
    </source>
</evidence>
<feature type="domain" description="Glycosyl hydrolase family 31 C-terminal" evidence="5">
    <location>
        <begin position="709"/>
        <end position="792"/>
    </location>
</feature>
<dbReference type="InterPro" id="IPR013780">
    <property type="entry name" value="Glyco_hydro_b"/>
</dbReference>
<sequence length="805" mass="86047">MTSSPPRAAAMARPSVSGQIFATNRRWGAVFCSTPPPLPSIVRALESWGRFGAVGAPLREDGRVPASRTRRVGLLVALVVAALLVGFLIQLPRDRVSSLPVGRLSVASDVRGTYAVGDLSVDLAEDRMRILRGDREVWASEAGKPFAVAGRGQVGWQEHRGYLWPHTQRTERLRHQQVTGVRVTGAAVELTGVFGSGPAAPAWTATIRADGAGAALHLAAAEVDSIALVSGRTPDAAVHGLGEQFAGFDLSGRVIPIVTREQGVGRGVQPLTLLADLTNAGAGATDQFTYAAWPSYVTADLTGVRLQPGAAGTDAFVVADTTGTRRVSLEVWGTELTAQLVAADSPAELLEQRKLTGAAEPPDWLYQGAVLGIQGGSEKVRASVAAARDAGAVVSGVWLQDWTGRRTTSFGDRLWWTWQVDRELYPDWEELVAELHAEGIRTTSYVNAFVVNAAPKQAESKQDEGIRNLYAEAAAAGHLVLGPDGGPYLMDQGEFDAAMVDLSRPESREWYAQVIASEVLAHGVDGFMADFGEGPPPDARPAGGGAEDLHNAWPTLWAQTVARACEIAERPDCATWFRVGSSSTPEHAALLWNGDQLVTTDPDDGLASALLGTFHAGVSGWPLAHADLGGYTSINAVVHDYVRAPELLARWGEFAAFGVVMRSHEGNRPGPNPQVYDPEELAAYARNTQIFAALEPYRKEVVREARQTGMPAIRHAWLMAPGSRAAERDDQFFFGPDVFLAPVLDLDAEEVEVTLPPGQWRHLFTGEVYAGDTDHTVAAPIGHPAAFVRADSPWAGDLIAAMQAI</sequence>
<dbReference type="SUPFAM" id="SSF51445">
    <property type="entry name" value="(Trans)glycosidases"/>
    <property type="match status" value="1"/>
</dbReference>
<evidence type="ECO:0000256" key="3">
    <source>
        <dbReference type="SAM" id="Phobius"/>
    </source>
</evidence>
<proteinExistence type="inferred from homology"/>
<dbReference type="PANTHER" id="PTHR46959">
    <property type="entry name" value="SULFOQUINOVOSIDASE"/>
    <property type="match status" value="1"/>
</dbReference>
<dbReference type="Gene3D" id="3.20.20.80">
    <property type="entry name" value="Glycosidases"/>
    <property type="match status" value="1"/>
</dbReference>
<dbReference type="GO" id="GO:0004553">
    <property type="term" value="F:hydrolase activity, hydrolyzing O-glycosyl compounds"/>
    <property type="evidence" value="ECO:0007669"/>
    <property type="project" value="InterPro"/>
</dbReference>
<name>A0A255ELC3_9ACTN</name>
<dbReference type="NCBIfam" id="NF007746">
    <property type="entry name" value="PRK10426.1"/>
    <property type="match status" value="1"/>
</dbReference>
<dbReference type="Pfam" id="PF21365">
    <property type="entry name" value="Glyco_hydro_31_3rd"/>
    <property type="match status" value="1"/>
</dbReference>
<dbReference type="SUPFAM" id="SSF51011">
    <property type="entry name" value="Glycosyl hydrolase domain"/>
    <property type="match status" value="1"/>
</dbReference>
<evidence type="ECO:0000313" key="6">
    <source>
        <dbReference type="EMBL" id="OYN92338.1"/>
    </source>
</evidence>
<evidence type="ECO:0000313" key="7">
    <source>
        <dbReference type="Proteomes" id="UP000216300"/>
    </source>
</evidence>
<protein>
    <submittedName>
        <fullName evidence="6">Alpha-glucosidase</fullName>
    </submittedName>
</protein>
<dbReference type="InterPro" id="IPR017853">
    <property type="entry name" value="GH"/>
</dbReference>
<keyword evidence="3" id="KW-1133">Transmembrane helix</keyword>
<dbReference type="Gene3D" id="2.60.40.1180">
    <property type="entry name" value="Golgi alpha-mannosidase II"/>
    <property type="match status" value="1"/>
</dbReference>
<comment type="similarity">
    <text evidence="1 2">Belongs to the glycosyl hydrolase 31 family.</text>
</comment>
<dbReference type="InterPro" id="IPR048395">
    <property type="entry name" value="Glyco_hydro_31_C"/>
</dbReference>
<evidence type="ECO:0000259" key="5">
    <source>
        <dbReference type="Pfam" id="PF21365"/>
    </source>
</evidence>
<dbReference type="OrthoDB" id="176168at2"/>
<organism evidence="6 7">
    <name type="scientific">Parenemella sanctibonifatiensis</name>
    <dbReference type="NCBI Taxonomy" id="2016505"/>
    <lineage>
        <taxon>Bacteria</taxon>
        <taxon>Bacillati</taxon>
        <taxon>Actinomycetota</taxon>
        <taxon>Actinomycetes</taxon>
        <taxon>Propionibacteriales</taxon>
        <taxon>Propionibacteriaceae</taxon>
        <taxon>Parenemella</taxon>
    </lineage>
</organism>
<keyword evidence="3" id="KW-0472">Membrane</keyword>
<comment type="caution">
    <text evidence="6">The sequence shown here is derived from an EMBL/GenBank/DDBJ whole genome shotgun (WGS) entry which is preliminary data.</text>
</comment>
<keyword evidence="3" id="KW-0812">Transmembrane</keyword>
<dbReference type="GO" id="GO:0005975">
    <property type="term" value="P:carbohydrate metabolic process"/>
    <property type="evidence" value="ECO:0007669"/>
    <property type="project" value="InterPro"/>
</dbReference>
<dbReference type="Proteomes" id="UP000216300">
    <property type="component" value="Unassembled WGS sequence"/>
</dbReference>
<keyword evidence="7" id="KW-1185">Reference proteome</keyword>
<accession>A0A255ELC3</accession>
<feature type="transmembrane region" description="Helical" evidence="3">
    <location>
        <begin position="72"/>
        <end position="91"/>
    </location>
</feature>
<keyword evidence="2" id="KW-0378">Hydrolase</keyword>
<evidence type="ECO:0000256" key="1">
    <source>
        <dbReference type="ARBA" id="ARBA00007806"/>
    </source>
</evidence>
<keyword evidence="2" id="KW-0326">Glycosidase</keyword>
<dbReference type="InterPro" id="IPR000322">
    <property type="entry name" value="Glyco_hydro_31_TIM"/>
</dbReference>
<evidence type="ECO:0000259" key="4">
    <source>
        <dbReference type="Pfam" id="PF01055"/>
    </source>
</evidence>
<dbReference type="InterPro" id="IPR052990">
    <property type="entry name" value="Sulfoquinovosidase_GH31"/>
</dbReference>
<feature type="domain" description="Glycoside hydrolase family 31 TIM barrel" evidence="4">
    <location>
        <begin position="376"/>
        <end position="688"/>
    </location>
</feature>
<dbReference type="EMBL" id="NMVJ01000001">
    <property type="protein sequence ID" value="OYN92338.1"/>
    <property type="molecule type" value="Genomic_DNA"/>
</dbReference>
<dbReference type="Pfam" id="PF01055">
    <property type="entry name" value="Glyco_hydro_31_2nd"/>
    <property type="match status" value="1"/>
</dbReference>